<comment type="caution">
    <text evidence="7">The sequence shown here is derived from an EMBL/GenBank/DDBJ whole genome shotgun (WGS) entry which is preliminary data.</text>
</comment>
<reference evidence="7 8" key="1">
    <citation type="submission" date="2016-11" db="EMBL/GenBank/DDBJ databases">
        <title>Draft Genome Sequences of Nine Cyanobacterial Strains from Diverse Habitats.</title>
        <authorList>
            <person name="Zhu T."/>
            <person name="Hou S."/>
            <person name="Lu X."/>
            <person name="Hess W.R."/>
        </authorList>
    </citation>
    <scope>NUCLEOTIDE SEQUENCE [LARGE SCALE GENOMIC DNA]</scope>
    <source>
        <strain evidence="7 8">NIES-593</strain>
    </source>
</reference>
<dbReference type="SUPFAM" id="SSF81544">
    <property type="entry name" value="Subunit IX of photosystem I reaction centre, PsaJ"/>
    <property type="match status" value="1"/>
</dbReference>
<dbReference type="Gene3D" id="1.20.5.510">
    <property type="entry name" value="Single helix bin"/>
    <property type="match status" value="1"/>
</dbReference>
<organism evidence="7 8">
    <name type="scientific">Hydrococcus rivularis NIES-593</name>
    <dbReference type="NCBI Taxonomy" id="1921803"/>
    <lineage>
        <taxon>Bacteria</taxon>
        <taxon>Bacillati</taxon>
        <taxon>Cyanobacteriota</taxon>
        <taxon>Cyanophyceae</taxon>
        <taxon>Pleurocapsales</taxon>
        <taxon>Hydrococcaceae</taxon>
        <taxon>Hydrococcus</taxon>
    </lineage>
</organism>
<protein>
    <submittedName>
        <fullName evidence="7">Photosystem I reaction center subunit IX</fullName>
    </submittedName>
</protein>
<dbReference type="Proteomes" id="UP000186868">
    <property type="component" value="Unassembled WGS sequence"/>
</dbReference>
<dbReference type="GO" id="GO:0015979">
    <property type="term" value="P:photosynthesis"/>
    <property type="evidence" value="ECO:0007669"/>
    <property type="project" value="InterPro"/>
</dbReference>
<evidence type="ECO:0000313" key="7">
    <source>
        <dbReference type="EMBL" id="OKH22071.1"/>
    </source>
</evidence>
<evidence type="ECO:0000256" key="4">
    <source>
        <dbReference type="ARBA" id="ARBA00022989"/>
    </source>
</evidence>
<evidence type="ECO:0000256" key="5">
    <source>
        <dbReference type="ARBA" id="ARBA00023078"/>
    </source>
</evidence>
<dbReference type="InterPro" id="IPR036062">
    <property type="entry name" value="PSI_PsaJ_sf"/>
</dbReference>
<dbReference type="AlphaFoldDB" id="A0A1U7HEV0"/>
<dbReference type="Pfam" id="PF01701">
    <property type="entry name" value="PSI_PsaJ"/>
    <property type="match status" value="1"/>
</dbReference>
<keyword evidence="4" id="KW-1133">Transmembrane helix</keyword>
<dbReference type="GO" id="GO:0031676">
    <property type="term" value="C:plasma membrane-derived thylakoid membrane"/>
    <property type="evidence" value="ECO:0007669"/>
    <property type="project" value="UniProtKB-SubCell"/>
</dbReference>
<dbReference type="EMBL" id="MRCB01000016">
    <property type="protein sequence ID" value="OKH22071.1"/>
    <property type="molecule type" value="Genomic_DNA"/>
</dbReference>
<comment type="subcellular location">
    <subcellularLocation>
        <location evidence="1">Cellular thylakoid membrane</location>
        <topology evidence="1">Single-pass membrane protein</topology>
    </subcellularLocation>
</comment>
<keyword evidence="6" id="KW-0472">Membrane</keyword>
<evidence type="ECO:0000256" key="2">
    <source>
        <dbReference type="ARBA" id="ARBA00006318"/>
    </source>
</evidence>
<dbReference type="OrthoDB" id="532702at2"/>
<dbReference type="InterPro" id="IPR002615">
    <property type="entry name" value="PSI_PsaJ"/>
</dbReference>
<dbReference type="GO" id="GO:0009522">
    <property type="term" value="C:photosystem I"/>
    <property type="evidence" value="ECO:0007669"/>
    <property type="project" value="InterPro"/>
</dbReference>
<accession>A0A1U7HEV0</accession>
<gene>
    <name evidence="7" type="ORF">NIES593_14150</name>
</gene>
<comment type="similarity">
    <text evidence="2">Belongs to the PsaJ family.</text>
</comment>
<evidence type="ECO:0000256" key="1">
    <source>
        <dbReference type="ARBA" id="ARBA00004376"/>
    </source>
</evidence>
<dbReference type="RefSeq" id="WP_015142240.1">
    <property type="nucleotide sequence ID" value="NZ_MRCB01000016.1"/>
</dbReference>
<evidence type="ECO:0000313" key="8">
    <source>
        <dbReference type="Proteomes" id="UP000186868"/>
    </source>
</evidence>
<keyword evidence="3" id="KW-0812">Transmembrane</keyword>
<evidence type="ECO:0000256" key="3">
    <source>
        <dbReference type="ARBA" id="ARBA00022692"/>
    </source>
</evidence>
<keyword evidence="5" id="KW-0793">Thylakoid</keyword>
<sequence length="39" mass="4473">MAKFLSLAPVILFVWLAETAVWLIVFNNIYPDLLFHPLG</sequence>
<name>A0A1U7HEV0_9CYAN</name>
<dbReference type="STRING" id="1921803.NIES593_14150"/>
<proteinExistence type="inferred from homology"/>
<keyword evidence="8" id="KW-1185">Reference proteome</keyword>
<evidence type="ECO:0000256" key="6">
    <source>
        <dbReference type="ARBA" id="ARBA00023136"/>
    </source>
</evidence>